<dbReference type="GO" id="GO:0009524">
    <property type="term" value="C:phragmoplast"/>
    <property type="evidence" value="ECO:0007669"/>
    <property type="project" value="UniProtKB-ARBA"/>
</dbReference>
<feature type="domain" description="Kinesin motor" evidence="15">
    <location>
        <begin position="116"/>
        <end position="453"/>
    </location>
</feature>
<evidence type="ECO:0000256" key="11">
    <source>
        <dbReference type="ARBA" id="ARBA00034488"/>
    </source>
</evidence>
<gene>
    <name evidence="16" type="ORF">SAY86_011695</name>
</gene>
<dbReference type="GO" id="GO:0005874">
    <property type="term" value="C:microtubule"/>
    <property type="evidence" value="ECO:0007669"/>
    <property type="project" value="UniProtKB-KW"/>
</dbReference>
<evidence type="ECO:0000256" key="9">
    <source>
        <dbReference type="ARBA" id="ARBA00023175"/>
    </source>
</evidence>
<evidence type="ECO:0000256" key="5">
    <source>
        <dbReference type="ARBA" id="ARBA00022771"/>
    </source>
</evidence>
<keyword evidence="17" id="KW-1185">Reference proteome</keyword>
<dbReference type="InterPro" id="IPR013083">
    <property type="entry name" value="Znf_RING/FYVE/PHD"/>
</dbReference>
<dbReference type="GO" id="GO:0008017">
    <property type="term" value="F:microtubule binding"/>
    <property type="evidence" value="ECO:0007669"/>
    <property type="project" value="InterPro"/>
</dbReference>
<feature type="coiled-coil region" evidence="13">
    <location>
        <begin position="913"/>
        <end position="965"/>
    </location>
</feature>
<evidence type="ECO:0000256" key="1">
    <source>
        <dbReference type="ARBA" id="ARBA00004123"/>
    </source>
</evidence>
<dbReference type="Pfam" id="PF22908">
    <property type="entry name" value="PHD_NSD"/>
    <property type="match status" value="1"/>
</dbReference>
<evidence type="ECO:0000256" key="12">
    <source>
        <dbReference type="PROSITE-ProRule" id="PRU00283"/>
    </source>
</evidence>
<accession>A0AAN7R313</accession>
<name>A0AAN7R313_TRANT</name>
<dbReference type="EMBL" id="JAXQNO010000012">
    <property type="protein sequence ID" value="KAK4787862.1"/>
    <property type="molecule type" value="Genomic_DNA"/>
</dbReference>
<dbReference type="Proteomes" id="UP001346149">
    <property type="component" value="Unassembled WGS sequence"/>
</dbReference>
<dbReference type="GO" id="GO:0008270">
    <property type="term" value="F:zinc ion binding"/>
    <property type="evidence" value="ECO:0007669"/>
    <property type="project" value="UniProtKB-KW"/>
</dbReference>
<feature type="binding site" evidence="12">
    <location>
        <begin position="191"/>
        <end position="198"/>
    </location>
    <ligand>
        <name>ATP</name>
        <dbReference type="ChEBI" id="CHEBI:30616"/>
    </ligand>
</feature>
<evidence type="ECO:0000256" key="8">
    <source>
        <dbReference type="ARBA" id="ARBA00023054"/>
    </source>
</evidence>
<keyword evidence="6" id="KW-0862">Zinc</keyword>
<dbReference type="Pfam" id="PF00225">
    <property type="entry name" value="Kinesin"/>
    <property type="match status" value="1"/>
</dbReference>
<evidence type="ECO:0000313" key="16">
    <source>
        <dbReference type="EMBL" id="KAK4787862.1"/>
    </source>
</evidence>
<feature type="region of interest" description="Disordered" evidence="14">
    <location>
        <begin position="557"/>
        <end position="581"/>
    </location>
</feature>
<dbReference type="GO" id="GO:0003777">
    <property type="term" value="F:microtubule motor activity"/>
    <property type="evidence" value="ECO:0007669"/>
    <property type="project" value="InterPro"/>
</dbReference>
<feature type="region of interest" description="Disordered" evidence="14">
    <location>
        <begin position="1628"/>
        <end position="1696"/>
    </location>
</feature>
<sequence length="1872" mass="210897">MKSVSSNRVIWETGFRGSGLSTSTIRSLLFRSVSSKKNSMSKNPKLPRSDAENVPPPDPNLPEAPGAFIPPLKQKEFSEVTGFDHREEAVVKPKLPIEEKVIVSGEKCEALGSDPSVKVAVRIRPGKCHEIGGIHWLEKVSSDTLLVGDRRFTFDSVFDSRTSQQAIFQTVGVPLVKDALAGYNASILSYGQIGSGKTYTMWGPPSSMVEEPSSSGDLGLVPRIFQFLFSEIQKEEVEACERNQVNYQCRCSFLEIYNENIGDLLDQTQRNLQILDDPKNGLYVENLSEEYVTSYEEVAQILIKGLSSRKVGATAMNSKSSRSHIIFTCVIESWCKETSSQCFSSSKTRRISFVDLAGSDTRKLDDVSCECAKEAKNVKKSLSYLGRLVHALAKRSQITDEDVPYKGSRLTHLLRESLGGNAKFTVICAISPYNKNDSETLSTLRFGQRVKCIKNDPVINEISQEDMNGLSDQIRQLKEELIRTKFQRHNFVKSGKDYIQRQYARESLNQLRMSLNRSLMIPHTDYDSEKEINVDENDVKELHEQLDKLETCKDVSREQSVKENADSIEEESCDTDDSSADFTNCQEEFETDETDSRQCFRDSQFLEEPALSESPKIGNLQKKSIIFSSRLLSSPNSVSESSNIISNVLERPSIRQSQHIGSSIRTSMSLTASLQRGLEIIDYHQRSSAASEKSPVAFSFEHLTLKPSSEVLDKSNASIQTSLEDSQLADGMAPSFLCPSCQRKRDDLDKVEESLKNWIVPVDKMEDDLSEDKKRALELESVCKEQEAKIQQLKQQVAQLGLGKEQADGQGRSPILCIEDSKNDNSLLEEVKDEKINCEIKEVQEELKHENKSSSFDSDEKEELLKEIHSLKSKLQQSHPDTPHNKSIDKLRSSLLRQSIDKLRKGISGGFQYNNSEEELERERERWTEMEGEWISLTDELRIDMEAQRRRAEKLEGELRLEKNCTEELDDALHRAVLGHAKMVEHYAELQEKYNDLAGKHRAIMEGIAEVKKAAAKAGAKGHGSRFAKSVAAELSAKRVEKERERELLRKENQRLRIQLRDTAEAVHAAGELLVRLREAEQATSAAEDNMGKFQEENEKLREQLEKIKRKHKMEMMTMKQYLAESKLPGSALPPLYRDMDDYENSNAHSTGMDSSDDEAEALLELVSNYYFLDHEDEPISFSGLPLLWGEHQDIPDEDDLKGGVYLHGSVEKGLKTIHREVRAWKIELDNVSPEIYVLSKENKCFKLQKPRKSYDDTIRSVLITVSSLHYLKRNPEASAKSLWDYMAKVFSMYEVRPAGKDLGNHISLISEAVKRDDSLAKCKFIASFLGENSLLEKLSREGDNSAPKPGFIVADDAMDAIEDDFDTEDDDDVFDSVCAICDNGGNLLCCEGRCMRSFHATIESGEESECVSLGFTDAEVEATQQFLCKNCEYKQHQCYVCGKLGSSDKSSGAEVFACVSATCGLFYHPKCVAELLHPRDEDAAKELQKTIAEGKSFTCPIHKCCVCGKGENKRTRELQFAVCRRCPRSYHRKCLPREVSFEDSTDENIITRAWEGLLPNRILIYCLKHELDEDLRTPVRNHIEFPCLNEKKADASVNRKRQPPELSPKTGKKVVEKKSFASDEHIIRASMKRSYQKEKLSSPADKNIKSKNAKVLSQQEMPKKGKIANVCGHSSKNSKKATLKGKPSSAKKKEDDVSLGQLLYSTCTEVPETVQHEKEDTSLGSETALKKFDSSLPKLDSDSERRIQDIIKNAASSVSMKDVVGKHKNPYIQSLRSNVDKAITLGKLEGAVEAVRTALQKIEEGGSIEDAQAVCDPDVLSQIFKWKNKLRVYLSPFIFGMRYTSFGRHFTKVDKLREVCPSVTILISLKQ</sequence>
<evidence type="ECO:0000256" key="10">
    <source>
        <dbReference type="ARBA" id="ARBA00023242"/>
    </source>
</evidence>
<dbReference type="Pfam" id="PF12047">
    <property type="entry name" value="DNMT1-RFD"/>
    <property type="match status" value="1"/>
</dbReference>
<dbReference type="GO" id="GO:0007018">
    <property type="term" value="P:microtubule-based movement"/>
    <property type="evidence" value="ECO:0007669"/>
    <property type="project" value="InterPro"/>
</dbReference>
<dbReference type="PANTHER" id="PTHR46235:SF3">
    <property type="entry name" value="PHD FINGER-CONTAINING PROTEIN DDB_G0268158"/>
    <property type="match status" value="1"/>
</dbReference>
<dbReference type="InterPro" id="IPR022702">
    <property type="entry name" value="Cytosine_MeTrfase1_RFD"/>
</dbReference>
<feature type="coiled-coil region" evidence="13">
    <location>
        <begin position="460"/>
        <end position="487"/>
    </location>
</feature>
<dbReference type="GO" id="GO:0007112">
    <property type="term" value="P:male meiosis cytokinesis"/>
    <property type="evidence" value="ECO:0007669"/>
    <property type="project" value="UniProtKB-ARBA"/>
</dbReference>
<dbReference type="CDD" id="cd15565">
    <property type="entry name" value="PHD2_NSD"/>
    <property type="match status" value="1"/>
</dbReference>
<feature type="coiled-coil region" evidence="13">
    <location>
        <begin position="1032"/>
        <end position="1118"/>
    </location>
</feature>
<dbReference type="Gene3D" id="3.40.850.10">
    <property type="entry name" value="Kinesin motor domain"/>
    <property type="match status" value="1"/>
</dbReference>
<comment type="caution">
    <text evidence="16">The sequence shown here is derived from an EMBL/GenBank/DDBJ whole genome shotgun (WGS) entry which is preliminary data.</text>
</comment>
<dbReference type="CDD" id="cd15566">
    <property type="entry name" value="PHD3_NSD"/>
    <property type="match status" value="1"/>
</dbReference>
<evidence type="ECO:0000256" key="7">
    <source>
        <dbReference type="ARBA" id="ARBA00022840"/>
    </source>
</evidence>
<dbReference type="Gene3D" id="3.30.40.10">
    <property type="entry name" value="Zinc/RING finger domain, C3HC4 (zinc finger)"/>
    <property type="match status" value="2"/>
</dbReference>
<dbReference type="InterPro" id="IPR055198">
    <property type="entry name" value="NSD_PHD"/>
</dbReference>
<dbReference type="SMART" id="SM00249">
    <property type="entry name" value="PHD"/>
    <property type="match status" value="3"/>
</dbReference>
<feature type="region of interest" description="Disordered" evidence="14">
    <location>
        <begin position="36"/>
        <end position="66"/>
    </location>
</feature>
<evidence type="ECO:0000259" key="15">
    <source>
        <dbReference type="PROSITE" id="PS50067"/>
    </source>
</evidence>
<dbReference type="PRINTS" id="PR00380">
    <property type="entry name" value="KINESINHEAVY"/>
</dbReference>
<keyword evidence="3" id="KW-0479">Metal-binding</keyword>
<protein>
    <recommendedName>
        <fullName evidence="15">Kinesin motor domain-containing protein</fullName>
    </recommendedName>
</protein>
<comment type="similarity">
    <text evidence="11">Belongs to the TRAFAC class myosin-kinesin ATPase superfamily. Kinesin family. KIN-12 subfamily.</text>
</comment>
<organism evidence="16 17">
    <name type="scientific">Trapa natans</name>
    <name type="common">Water chestnut</name>
    <dbReference type="NCBI Taxonomy" id="22666"/>
    <lineage>
        <taxon>Eukaryota</taxon>
        <taxon>Viridiplantae</taxon>
        <taxon>Streptophyta</taxon>
        <taxon>Embryophyta</taxon>
        <taxon>Tracheophyta</taxon>
        <taxon>Spermatophyta</taxon>
        <taxon>Magnoliopsida</taxon>
        <taxon>eudicotyledons</taxon>
        <taxon>Gunneridae</taxon>
        <taxon>Pentapetalae</taxon>
        <taxon>rosids</taxon>
        <taxon>malvids</taxon>
        <taxon>Myrtales</taxon>
        <taxon>Lythraceae</taxon>
        <taxon>Trapa</taxon>
    </lineage>
</organism>
<evidence type="ECO:0000256" key="13">
    <source>
        <dbReference type="SAM" id="Coils"/>
    </source>
</evidence>
<dbReference type="GO" id="GO:0055046">
    <property type="term" value="P:microgametogenesis"/>
    <property type="evidence" value="ECO:0007669"/>
    <property type="project" value="UniProtKB-ARBA"/>
</dbReference>
<keyword evidence="8 13" id="KW-0175">Coiled coil</keyword>
<keyword evidence="2" id="KW-0493">Microtubule</keyword>
<comment type="subcellular location">
    <subcellularLocation>
        <location evidence="1">Nucleus</location>
    </subcellularLocation>
</comment>
<keyword evidence="7 12" id="KW-0067">ATP-binding</keyword>
<keyword evidence="10" id="KW-0539">Nucleus</keyword>
<dbReference type="InterPro" id="IPR036961">
    <property type="entry name" value="Kinesin_motor_dom_sf"/>
</dbReference>
<keyword evidence="9 12" id="KW-0505">Motor protein</keyword>
<evidence type="ECO:0000256" key="2">
    <source>
        <dbReference type="ARBA" id="ARBA00022701"/>
    </source>
</evidence>
<dbReference type="FunFam" id="3.40.850.10:FF:000052">
    <property type="entry name" value="Kinesin-like protein KIN-12F"/>
    <property type="match status" value="1"/>
</dbReference>
<dbReference type="SMART" id="SM00129">
    <property type="entry name" value="KISc"/>
    <property type="match status" value="1"/>
</dbReference>
<feature type="compositionally biased region" description="Acidic residues" evidence="14">
    <location>
        <begin position="566"/>
        <end position="579"/>
    </location>
</feature>
<evidence type="ECO:0000256" key="14">
    <source>
        <dbReference type="SAM" id="MobiDB-lite"/>
    </source>
</evidence>
<dbReference type="SUPFAM" id="SSF52540">
    <property type="entry name" value="P-loop containing nucleoside triphosphate hydrolases"/>
    <property type="match status" value="1"/>
</dbReference>
<evidence type="ECO:0000256" key="6">
    <source>
        <dbReference type="ARBA" id="ARBA00022833"/>
    </source>
</evidence>
<dbReference type="InterPro" id="IPR001752">
    <property type="entry name" value="Kinesin_motor_dom"/>
</dbReference>
<dbReference type="PROSITE" id="PS50067">
    <property type="entry name" value="KINESIN_MOTOR_2"/>
    <property type="match status" value="1"/>
</dbReference>
<dbReference type="PANTHER" id="PTHR46235">
    <property type="entry name" value="PHD FINGER-CONTAINING PROTEIN DDB_G0268158"/>
    <property type="match status" value="1"/>
</dbReference>
<feature type="coiled-coil region" evidence="13">
    <location>
        <begin position="762"/>
        <end position="803"/>
    </location>
</feature>
<evidence type="ECO:0000256" key="4">
    <source>
        <dbReference type="ARBA" id="ARBA00022741"/>
    </source>
</evidence>
<keyword evidence="5" id="KW-0863">Zinc-finger</keyword>
<evidence type="ECO:0000256" key="3">
    <source>
        <dbReference type="ARBA" id="ARBA00022723"/>
    </source>
</evidence>
<feature type="region of interest" description="Disordered" evidence="14">
    <location>
        <begin position="1595"/>
        <end position="1616"/>
    </location>
</feature>
<keyword evidence="4 12" id="KW-0547">Nucleotide-binding</keyword>
<dbReference type="GO" id="GO:0005634">
    <property type="term" value="C:nucleus"/>
    <property type="evidence" value="ECO:0007669"/>
    <property type="project" value="UniProtKB-SubCell"/>
</dbReference>
<dbReference type="GO" id="GO:0005524">
    <property type="term" value="F:ATP binding"/>
    <property type="evidence" value="ECO:0007669"/>
    <property type="project" value="UniProtKB-UniRule"/>
</dbReference>
<dbReference type="InterPro" id="IPR027417">
    <property type="entry name" value="P-loop_NTPase"/>
</dbReference>
<reference evidence="16 17" key="1">
    <citation type="journal article" date="2023" name="Hortic Res">
        <title>Pangenome of water caltrop reveals structural variations and asymmetric subgenome divergence after allopolyploidization.</title>
        <authorList>
            <person name="Zhang X."/>
            <person name="Chen Y."/>
            <person name="Wang L."/>
            <person name="Yuan Y."/>
            <person name="Fang M."/>
            <person name="Shi L."/>
            <person name="Lu R."/>
            <person name="Comes H.P."/>
            <person name="Ma Y."/>
            <person name="Chen Y."/>
            <person name="Huang G."/>
            <person name="Zhou Y."/>
            <person name="Zheng Z."/>
            <person name="Qiu Y."/>
        </authorList>
    </citation>
    <scope>NUCLEOTIDE SEQUENCE [LARGE SCALE GENOMIC DNA]</scope>
    <source>
        <strain evidence="16">F231</strain>
    </source>
</reference>
<evidence type="ECO:0000313" key="17">
    <source>
        <dbReference type="Proteomes" id="UP001346149"/>
    </source>
</evidence>
<dbReference type="InterPro" id="IPR001965">
    <property type="entry name" value="Znf_PHD"/>
</dbReference>
<dbReference type="GO" id="GO:0080175">
    <property type="term" value="P:phragmoplast microtubule organization"/>
    <property type="evidence" value="ECO:0007669"/>
    <property type="project" value="UniProtKB-ARBA"/>
</dbReference>
<proteinExistence type="inferred from homology"/>